<accession>A0A133ZRY0</accession>
<evidence type="ECO:0000313" key="2">
    <source>
        <dbReference type="Proteomes" id="UP000070394"/>
    </source>
</evidence>
<dbReference type="AlphaFoldDB" id="A0A133ZRY0"/>
<comment type="caution">
    <text evidence="1">The sequence shown here is derived from an EMBL/GenBank/DDBJ whole genome shotgun (WGS) entry which is preliminary data.</text>
</comment>
<protein>
    <recommendedName>
        <fullName evidence="3">DUF2634 domain-containing protein</fullName>
    </recommendedName>
</protein>
<dbReference type="EMBL" id="LSDA01000063">
    <property type="protein sequence ID" value="KXB58183.1"/>
    <property type="molecule type" value="Genomic_DNA"/>
</dbReference>
<gene>
    <name evidence="1" type="ORF">HMPREF1866_01222</name>
</gene>
<sequence length="121" mass="14286">MDIELRNGDLFISQSGDIMLTDSIKQKIQVKILWILGEWKWNKEEGIDYFDYVLTKNPDIEMIEGIIREKIFEIEDVVDVIDIEIKIDAKNRRGSIFYTVSTDEETIRGEVEINGKLWFNR</sequence>
<reference evidence="2" key="1">
    <citation type="submission" date="2016-01" db="EMBL/GenBank/DDBJ databases">
        <authorList>
            <person name="Mitreva M."/>
            <person name="Pepin K.H."/>
            <person name="Mihindukulasuriya K.A."/>
            <person name="Fulton R."/>
            <person name="Fronick C."/>
            <person name="O'Laughlin M."/>
            <person name="Miner T."/>
            <person name="Herter B."/>
            <person name="Rosa B.A."/>
            <person name="Cordes M."/>
            <person name="Tomlinson C."/>
            <person name="Wollam A."/>
            <person name="Palsikar V.B."/>
            <person name="Mardis E.R."/>
            <person name="Wilson R.K."/>
        </authorList>
    </citation>
    <scope>NUCLEOTIDE SEQUENCE [LARGE SCALE GENOMIC DNA]</scope>
    <source>
        <strain evidence="2">DNF00896</strain>
    </source>
</reference>
<evidence type="ECO:0008006" key="3">
    <source>
        <dbReference type="Google" id="ProtNLM"/>
    </source>
</evidence>
<evidence type="ECO:0000313" key="1">
    <source>
        <dbReference type="EMBL" id="KXB58183.1"/>
    </source>
</evidence>
<dbReference type="Proteomes" id="UP000070394">
    <property type="component" value="Unassembled WGS sequence"/>
</dbReference>
<dbReference type="InterPro" id="IPR020288">
    <property type="entry name" value="Sheath_initiator"/>
</dbReference>
<dbReference type="RefSeq" id="WP_060931031.1">
    <property type="nucleotide sequence ID" value="NZ_KQ959812.1"/>
</dbReference>
<dbReference type="STRING" id="467210.HMPREF1866_01222"/>
<name>A0A133ZRY0_9FIRM</name>
<proteinExistence type="predicted"/>
<dbReference type="OrthoDB" id="9812969at2"/>
<dbReference type="Pfam" id="PF10934">
    <property type="entry name" value="Sheath_initiator"/>
    <property type="match status" value="1"/>
</dbReference>
<keyword evidence="2" id="KW-1185">Reference proteome</keyword>
<organism evidence="1 2">
    <name type="scientific">Lachnoanaerobaculum saburreum</name>
    <dbReference type="NCBI Taxonomy" id="467210"/>
    <lineage>
        <taxon>Bacteria</taxon>
        <taxon>Bacillati</taxon>
        <taxon>Bacillota</taxon>
        <taxon>Clostridia</taxon>
        <taxon>Lachnospirales</taxon>
        <taxon>Lachnospiraceae</taxon>
        <taxon>Lachnoanaerobaculum</taxon>
    </lineage>
</organism>
<dbReference type="PATRIC" id="fig|467210.3.peg.1212"/>